<dbReference type="Proteomes" id="UP000321532">
    <property type="component" value="Unassembled WGS sequence"/>
</dbReference>
<evidence type="ECO:0000313" key="2">
    <source>
        <dbReference type="Proteomes" id="UP000321532"/>
    </source>
</evidence>
<name>A0A512B0P0_9BACT</name>
<dbReference type="EMBL" id="BJYS01000024">
    <property type="protein sequence ID" value="GEO05526.1"/>
    <property type="molecule type" value="Genomic_DNA"/>
</dbReference>
<sequence length="72" mass="8719">MTYRLYEYVFNDTGDYIGDYSSLEEAESQFSSSFLVTRTSQYDNNRQAHHQITQFEGTWEDGKIQNTWYYYE</sequence>
<keyword evidence="2" id="KW-1185">Reference proteome</keyword>
<reference evidence="1 2" key="1">
    <citation type="submission" date="2019-07" db="EMBL/GenBank/DDBJ databases">
        <title>Whole genome shotgun sequence of Adhaeribacter aerolatus NBRC 106133.</title>
        <authorList>
            <person name="Hosoyama A."/>
            <person name="Uohara A."/>
            <person name="Ohji S."/>
            <person name="Ichikawa N."/>
        </authorList>
    </citation>
    <scope>NUCLEOTIDE SEQUENCE [LARGE SCALE GENOMIC DNA]</scope>
    <source>
        <strain evidence="1 2">NBRC 106133</strain>
    </source>
</reference>
<accession>A0A512B0P0</accession>
<organism evidence="1 2">
    <name type="scientific">Adhaeribacter aerolatus</name>
    <dbReference type="NCBI Taxonomy" id="670289"/>
    <lineage>
        <taxon>Bacteria</taxon>
        <taxon>Pseudomonadati</taxon>
        <taxon>Bacteroidota</taxon>
        <taxon>Cytophagia</taxon>
        <taxon>Cytophagales</taxon>
        <taxon>Hymenobacteraceae</taxon>
        <taxon>Adhaeribacter</taxon>
    </lineage>
</organism>
<evidence type="ECO:0000313" key="1">
    <source>
        <dbReference type="EMBL" id="GEO05526.1"/>
    </source>
</evidence>
<proteinExistence type="predicted"/>
<protein>
    <submittedName>
        <fullName evidence="1">Uncharacterized protein</fullName>
    </submittedName>
</protein>
<dbReference type="RefSeq" id="WP_146899700.1">
    <property type="nucleotide sequence ID" value="NZ_BJYS01000024.1"/>
</dbReference>
<dbReference type="AlphaFoldDB" id="A0A512B0P0"/>
<gene>
    <name evidence="1" type="ORF">AAE02nite_31900</name>
</gene>
<comment type="caution">
    <text evidence="1">The sequence shown here is derived from an EMBL/GenBank/DDBJ whole genome shotgun (WGS) entry which is preliminary data.</text>
</comment>